<evidence type="ECO:0000313" key="4">
    <source>
        <dbReference type="EMBL" id="KUO97407.1"/>
    </source>
</evidence>
<dbReference type="SMART" id="SM00116">
    <property type="entry name" value="CBS"/>
    <property type="match status" value="2"/>
</dbReference>
<dbReference type="CDD" id="cd04617">
    <property type="entry name" value="CBS_pair_CcpN"/>
    <property type="match status" value="1"/>
</dbReference>
<dbReference type="PANTHER" id="PTHR48108">
    <property type="entry name" value="CBS DOMAIN-CONTAINING PROTEIN CBSX2, CHLOROPLASTIC"/>
    <property type="match status" value="1"/>
</dbReference>
<protein>
    <submittedName>
        <fullName evidence="4">Transcriptional regulator</fullName>
    </submittedName>
</protein>
<evidence type="ECO:0000259" key="3">
    <source>
        <dbReference type="PROSITE" id="PS51371"/>
    </source>
</evidence>
<dbReference type="Gene3D" id="1.10.10.10">
    <property type="entry name" value="Winged helix-like DNA-binding domain superfamily/Winged helix DNA-binding domain"/>
    <property type="match status" value="1"/>
</dbReference>
<dbReference type="PROSITE" id="PS51371">
    <property type="entry name" value="CBS"/>
    <property type="match status" value="2"/>
</dbReference>
<name>A0A101XTM9_9BACL</name>
<dbReference type="InterPro" id="IPR036388">
    <property type="entry name" value="WH-like_DNA-bd_sf"/>
</dbReference>
<dbReference type="RefSeq" id="WP_067710935.1">
    <property type="nucleotide sequence ID" value="NZ_LPVJ01000001.1"/>
</dbReference>
<dbReference type="Proteomes" id="UP000053557">
    <property type="component" value="Unassembled WGS sequence"/>
</dbReference>
<dbReference type="InterPro" id="IPR036390">
    <property type="entry name" value="WH_DNA-bd_sf"/>
</dbReference>
<dbReference type="InterPro" id="IPR046342">
    <property type="entry name" value="CBS_dom_sf"/>
</dbReference>
<dbReference type="InterPro" id="IPR000644">
    <property type="entry name" value="CBS_dom"/>
</dbReference>
<dbReference type="PIRSF" id="PIRSF026546">
    <property type="entry name" value="UCP026546_CBS_YqzB"/>
    <property type="match status" value="1"/>
</dbReference>
<dbReference type="InterPro" id="IPR051462">
    <property type="entry name" value="CBS_domain-containing"/>
</dbReference>
<evidence type="ECO:0000256" key="1">
    <source>
        <dbReference type="ARBA" id="ARBA00022737"/>
    </source>
</evidence>
<keyword evidence="5" id="KW-1185">Reference proteome</keyword>
<comment type="caution">
    <text evidence="4">The sequence shown here is derived from an EMBL/GenBank/DDBJ whole genome shotgun (WGS) entry which is preliminary data.</text>
</comment>
<dbReference type="InterPro" id="IPR016842">
    <property type="entry name" value="UCP026546_HTH-CBS"/>
</dbReference>
<proteinExistence type="predicted"/>
<dbReference type="SUPFAM" id="SSF54631">
    <property type="entry name" value="CBS-domain pair"/>
    <property type="match status" value="1"/>
</dbReference>
<gene>
    <name evidence="4" type="ORF">ATW55_05960</name>
</gene>
<dbReference type="InterPro" id="IPR013196">
    <property type="entry name" value="HTH_11"/>
</dbReference>
<reference evidence="4 5" key="1">
    <citation type="submission" date="2015-12" db="EMBL/GenBank/DDBJ databases">
        <title>Draft genome sequence of Acidibacillus ferrooxidans ITV001, isolated from a chalcopyrite acid mine drainage site in Brazil.</title>
        <authorList>
            <person name="Dall'Agnol H."/>
            <person name="Nancucheo I."/>
            <person name="Johnson B."/>
            <person name="Oliveira R."/>
            <person name="Leite L."/>
            <person name="Pylro V."/>
            <person name="Nunes G.L."/>
            <person name="Tzotzos G."/>
            <person name="Fernandes G.R."/>
            <person name="Dutra J."/>
            <person name="Orellana S.C."/>
            <person name="Oliveira G."/>
        </authorList>
    </citation>
    <scope>NUCLEOTIDE SEQUENCE [LARGE SCALE GENOMIC DNA]</scope>
    <source>
        <strain evidence="5">ITV01</strain>
    </source>
</reference>
<dbReference type="Pfam" id="PF00571">
    <property type="entry name" value="CBS"/>
    <property type="match status" value="2"/>
</dbReference>
<feature type="domain" description="CBS" evidence="3">
    <location>
        <begin position="145"/>
        <end position="209"/>
    </location>
</feature>
<feature type="domain" description="CBS" evidence="3">
    <location>
        <begin position="80"/>
        <end position="136"/>
    </location>
</feature>
<keyword evidence="2" id="KW-0129">CBS domain</keyword>
<dbReference type="SUPFAM" id="SSF46785">
    <property type="entry name" value="Winged helix' DNA-binding domain"/>
    <property type="match status" value="1"/>
</dbReference>
<evidence type="ECO:0000256" key="2">
    <source>
        <dbReference type="PROSITE-ProRule" id="PRU00703"/>
    </source>
</evidence>
<accession>A0A101XTM9</accession>
<organism evidence="4 5">
    <name type="scientific">Ferroacidibacillus organovorans</name>
    <dbReference type="NCBI Taxonomy" id="1765683"/>
    <lineage>
        <taxon>Bacteria</taxon>
        <taxon>Bacillati</taxon>
        <taxon>Bacillota</taxon>
        <taxon>Bacilli</taxon>
        <taxon>Bacillales</taxon>
        <taxon>Alicyclobacillaceae</taxon>
        <taxon>Ferroacidibacillus</taxon>
    </lineage>
</organism>
<dbReference type="PANTHER" id="PTHR48108:SF32">
    <property type="entry name" value="TRANSCRIPTIONAL REPRESSOR CCPN"/>
    <property type="match status" value="1"/>
</dbReference>
<dbReference type="EMBL" id="LPVJ01000001">
    <property type="protein sequence ID" value="KUO97407.1"/>
    <property type="molecule type" value="Genomic_DNA"/>
</dbReference>
<dbReference type="AlphaFoldDB" id="A0A101XTM9"/>
<sequence>MDLSKRQEQIIAIVRENGPITGEKIAELLNFTRATLRPDLTVLTLSGILDARPRVGYFYVGNQTSSVFGELLRKSLVRDYKSVPIVVNEQTTAYDATVTMFLEDVGTLFVVRDAGILCGVLSRKDLLKLAIGQTALKEVPISIAMTRMPNIYTVTPETSIYDAGKLLIHAQVDSLPVVVPSESANGQWEVVGRVTKTTITRLFVELGESKQV</sequence>
<dbReference type="Gene3D" id="3.10.580.10">
    <property type="entry name" value="CBS-domain"/>
    <property type="match status" value="1"/>
</dbReference>
<evidence type="ECO:0000313" key="5">
    <source>
        <dbReference type="Proteomes" id="UP000053557"/>
    </source>
</evidence>
<dbReference type="Pfam" id="PF08279">
    <property type="entry name" value="HTH_11"/>
    <property type="match status" value="1"/>
</dbReference>
<keyword evidence="1" id="KW-0677">Repeat</keyword>